<organism evidence="8">
    <name type="scientific">uncultured Acetothermia bacterium</name>
    <dbReference type="NCBI Taxonomy" id="236499"/>
    <lineage>
        <taxon>Bacteria</taxon>
        <taxon>Candidatus Bipolaricaulota</taxon>
        <taxon>environmental samples</taxon>
    </lineage>
</organism>
<evidence type="ECO:0000256" key="6">
    <source>
        <dbReference type="SAM" id="Phobius"/>
    </source>
</evidence>
<keyword evidence="6" id="KW-0812">Transmembrane</keyword>
<dbReference type="PROSITE" id="PS51352">
    <property type="entry name" value="THIOREDOXIN_2"/>
    <property type="match status" value="1"/>
</dbReference>
<evidence type="ECO:0000256" key="5">
    <source>
        <dbReference type="ARBA" id="ARBA00023284"/>
    </source>
</evidence>
<evidence type="ECO:0000256" key="2">
    <source>
        <dbReference type="ARBA" id="ARBA00022729"/>
    </source>
</evidence>
<evidence type="ECO:0000259" key="7">
    <source>
        <dbReference type="PROSITE" id="PS51352"/>
    </source>
</evidence>
<name>H5SNI1_9BACT</name>
<reference evidence="8" key="1">
    <citation type="journal article" date="2005" name="Environ. Microbiol.">
        <title>Genetic and functional properties of uncultivated thermophilic crenarchaeotes from a subsurface gold mine as revealed by analysis of genome fragments.</title>
        <authorList>
            <person name="Nunoura T."/>
            <person name="Hirayama H."/>
            <person name="Takami H."/>
            <person name="Oida H."/>
            <person name="Nishi S."/>
            <person name="Shimamura S."/>
            <person name="Suzuki Y."/>
            <person name="Inagaki F."/>
            <person name="Takai K."/>
            <person name="Nealson K.H."/>
            <person name="Horikoshi K."/>
        </authorList>
    </citation>
    <scope>NUCLEOTIDE SEQUENCE</scope>
</reference>
<dbReference type="InterPro" id="IPR013766">
    <property type="entry name" value="Thioredoxin_domain"/>
</dbReference>
<keyword evidence="2" id="KW-0732">Signal</keyword>
<dbReference type="AlphaFoldDB" id="H5SNI1"/>
<dbReference type="Gene3D" id="3.40.30.10">
    <property type="entry name" value="Glutaredoxin"/>
    <property type="match status" value="1"/>
</dbReference>
<evidence type="ECO:0000256" key="4">
    <source>
        <dbReference type="ARBA" id="ARBA00023157"/>
    </source>
</evidence>
<proteinExistence type="inferred from homology"/>
<evidence type="ECO:0000313" key="8">
    <source>
        <dbReference type="EMBL" id="BAL57717.1"/>
    </source>
</evidence>
<dbReference type="Pfam" id="PF13462">
    <property type="entry name" value="Thioredoxin_4"/>
    <property type="match status" value="1"/>
</dbReference>
<evidence type="ECO:0000256" key="1">
    <source>
        <dbReference type="ARBA" id="ARBA00005791"/>
    </source>
</evidence>
<dbReference type="SUPFAM" id="SSF52833">
    <property type="entry name" value="Thioredoxin-like"/>
    <property type="match status" value="1"/>
</dbReference>
<dbReference type="InterPro" id="IPR012336">
    <property type="entry name" value="Thioredoxin-like_fold"/>
</dbReference>
<protein>
    <submittedName>
        <fullName evidence="8">Thiol:disulfide interchange protein DsbA</fullName>
    </submittedName>
</protein>
<feature type="domain" description="Thioredoxin" evidence="7">
    <location>
        <begin position="34"/>
        <end position="213"/>
    </location>
</feature>
<keyword evidence="5" id="KW-0676">Redox-active center</keyword>
<feature type="transmembrane region" description="Helical" evidence="6">
    <location>
        <begin position="6"/>
        <end position="23"/>
    </location>
</feature>
<dbReference type="InterPro" id="IPR036249">
    <property type="entry name" value="Thioredoxin-like_sf"/>
</dbReference>
<keyword evidence="6" id="KW-0472">Membrane</keyword>
<sequence>MKDFWIWLIVAAAAGFLAAYLLVQPKREQPIAPQPPTAPAPKVLLDEPAQGAEDAPVTIVEFADFKCGFCLRHFVQTLPILEEEYIATGKVRYVYRNFPILGVQSRWAALAAECAHEQGHFWEYHNKLFTLAQQGQEFIRSRLKSVAAELGLDSTQFESCLDSAKYLDEVQEDFTAGQSAGVTGTPAFLINGQLLIGAQPIERFRELIEQELAKRK</sequence>
<evidence type="ECO:0000256" key="3">
    <source>
        <dbReference type="ARBA" id="ARBA00023002"/>
    </source>
</evidence>
<dbReference type="GO" id="GO:0016491">
    <property type="term" value="F:oxidoreductase activity"/>
    <property type="evidence" value="ECO:0007669"/>
    <property type="project" value="UniProtKB-KW"/>
</dbReference>
<accession>H5SNI1</accession>
<keyword evidence="6" id="KW-1133">Transmembrane helix</keyword>
<comment type="similarity">
    <text evidence="1">Belongs to the thioredoxin family. DsbA subfamily.</text>
</comment>
<keyword evidence="4" id="KW-1015">Disulfide bond</keyword>
<dbReference type="PANTHER" id="PTHR13887:SF14">
    <property type="entry name" value="DISULFIDE BOND FORMATION PROTEIN D"/>
    <property type="match status" value="1"/>
</dbReference>
<gene>
    <name evidence="8" type="ORF">HGMM_F52A12C37</name>
</gene>
<dbReference type="EMBL" id="AP011782">
    <property type="protein sequence ID" value="BAL57717.1"/>
    <property type="molecule type" value="Genomic_DNA"/>
</dbReference>
<dbReference type="PANTHER" id="PTHR13887">
    <property type="entry name" value="GLUTATHIONE S-TRANSFERASE KAPPA"/>
    <property type="match status" value="1"/>
</dbReference>
<reference evidence="8" key="2">
    <citation type="journal article" date="2012" name="PLoS ONE">
        <title>A Deeply Branching Thermophilic Bacterium with an Ancient Acetyl-CoA Pathway Dominates a Subsurface Ecosystem.</title>
        <authorList>
            <person name="Takami H."/>
            <person name="Noguchi H."/>
            <person name="Takaki Y."/>
            <person name="Uchiyama I."/>
            <person name="Toyoda A."/>
            <person name="Nishi S."/>
            <person name="Chee G.-J."/>
            <person name="Arai W."/>
            <person name="Nunoura T."/>
            <person name="Itoh T."/>
            <person name="Hattori M."/>
            <person name="Takai K."/>
        </authorList>
    </citation>
    <scope>NUCLEOTIDE SEQUENCE</scope>
</reference>
<keyword evidence="3" id="KW-0560">Oxidoreductase</keyword>